<dbReference type="EMBL" id="AP014708">
    <property type="protein sequence ID" value="BAQ50404.1"/>
    <property type="molecule type" value="Genomic_DNA"/>
</dbReference>
<proteinExistence type="predicted"/>
<dbReference type="AlphaFoldDB" id="A0A0C6FXS7"/>
<dbReference type="KEGG" id="maqu:Maq22A_4p60270"/>
<name>A0A0C6FXS7_9HYPH</name>
<organism evidence="1 2">
    <name type="scientific">Methylobacterium aquaticum</name>
    <dbReference type="NCBI Taxonomy" id="270351"/>
    <lineage>
        <taxon>Bacteria</taxon>
        <taxon>Pseudomonadati</taxon>
        <taxon>Pseudomonadota</taxon>
        <taxon>Alphaproteobacteria</taxon>
        <taxon>Hyphomicrobiales</taxon>
        <taxon>Methylobacteriaceae</taxon>
        <taxon>Methylobacterium</taxon>
    </lineage>
</organism>
<dbReference type="RefSeq" id="WP_060851442.1">
    <property type="nucleotide sequence ID" value="NZ_AP014708.1"/>
</dbReference>
<accession>A0A0C6FXS7</accession>
<sequence>MPTERYHPSATGWLDAGPTPCILQLKTVACILVAVGSAPPADNGSPAHCLSYTRDGADLLPLPMEGERVYLRAQVAPERIAPEVVISRGAVGSGWASPPCDWHPPVLATIAESDAYQVLFPAGSALHGGTIVNTSPPGSPPLHVDVTGAMTPDLSTAAIPVYPALDLTTAPGAWRVPPTRGAVTIRGQAGSTFVGFSA</sequence>
<evidence type="ECO:0000313" key="2">
    <source>
        <dbReference type="Proteomes" id="UP000061432"/>
    </source>
</evidence>
<geneLocation type="plasmid" evidence="2">
    <name>pMaq22A_4p DNA</name>
</geneLocation>
<keyword evidence="1" id="KW-0614">Plasmid</keyword>
<dbReference type="OrthoDB" id="8001837at2"/>
<reference evidence="2" key="2">
    <citation type="submission" date="2015-01" db="EMBL/GenBank/DDBJ databases">
        <title>Complete genome sequence of Methylobacterium aquaticum strain 22A.</title>
        <authorList>
            <person name="Tani A."/>
            <person name="Ogura Y."/>
            <person name="Hayashi T."/>
        </authorList>
    </citation>
    <scope>NUCLEOTIDE SEQUENCE [LARGE SCALE GENOMIC DNA]</scope>
    <source>
        <strain evidence="2">MA-22A</strain>
        <plasmid evidence="2">Plasmid pMaq22A_4p DNA</plasmid>
    </source>
</reference>
<reference evidence="1 2" key="1">
    <citation type="journal article" date="2015" name="Genome Announc.">
        <title>Complete Genome Sequence of Methylobacterium aquaticum Strain 22A, Isolated from Racomitrium japonicum Moss.</title>
        <authorList>
            <person name="Tani A."/>
            <person name="Ogura Y."/>
            <person name="Hayashi T."/>
            <person name="Kimbara K."/>
        </authorList>
    </citation>
    <scope>NUCLEOTIDE SEQUENCE [LARGE SCALE GENOMIC DNA]</scope>
    <source>
        <strain evidence="1 2">MA-22A</strain>
        <plasmid evidence="2">Plasmid pMaq22A_4p DNA</plasmid>
    </source>
</reference>
<dbReference type="PATRIC" id="fig|270351.10.peg.7596"/>
<gene>
    <name evidence="1" type="ORF">Maq22A_4p60270</name>
</gene>
<evidence type="ECO:0000313" key="1">
    <source>
        <dbReference type="EMBL" id="BAQ50404.1"/>
    </source>
</evidence>
<protein>
    <submittedName>
        <fullName evidence="1">Uncharacterized protein</fullName>
    </submittedName>
</protein>
<dbReference type="Proteomes" id="UP000061432">
    <property type="component" value="Plasmid pMaq22A_4p"/>
</dbReference>